<dbReference type="FunFam" id="1.10.10.10:FF:000503">
    <property type="entry name" value="Cullin-1"/>
    <property type="match status" value="1"/>
</dbReference>
<dbReference type="Gene3D" id="1.10.10.10">
    <property type="entry name" value="Winged helix-like DNA-binding domain superfamily/Winged helix DNA-binding domain"/>
    <property type="match status" value="1"/>
</dbReference>
<gene>
    <name evidence="5" type="ORF">MERR_LOCUS35350</name>
</gene>
<name>A0A6D2K5L6_9BRAS</name>
<dbReference type="EMBL" id="CACVBM020001385">
    <property type="protein sequence ID" value="CAA7048115.1"/>
    <property type="molecule type" value="Genomic_DNA"/>
</dbReference>
<dbReference type="GO" id="GO:0006511">
    <property type="term" value="P:ubiquitin-dependent protein catabolic process"/>
    <property type="evidence" value="ECO:0007669"/>
    <property type="project" value="InterPro"/>
</dbReference>
<reference evidence="5" key="1">
    <citation type="submission" date="2020-01" db="EMBL/GenBank/DDBJ databases">
        <authorList>
            <person name="Mishra B."/>
        </authorList>
    </citation>
    <scope>NUCLEOTIDE SEQUENCE [LARGE SCALE GENOMIC DNA]</scope>
</reference>
<dbReference type="OrthoDB" id="27073at2759"/>
<dbReference type="Gene3D" id="1.20.1310.10">
    <property type="entry name" value="Cullin Repeats"/>
    <property type="match status" value="4"/>
</dbReference>
<dbReference type="InterPro" id="IPR059120">
    <property type="entry name" value="Cullin-like_AB"/>
</dbReference>
<dbReference type="PANTHER" id="PTHR11932">
    <property type="entry name" value="CULLIN"/>
    <property type="match status" value="1"/>
</dbReference>
<dbReference type="PROSITE" id="PS50069">
    <property type="entry name" value="CULLIN_2"/>
    <property type="match status" value="1"/>
</dbReference>
<dbReference type="SMART" id="SM00884">
    <property type="entry name" value="Cullin_Nedd8"/>
    <property type="match status" value="1"/>
</dbReference>
<evidence type="ECO:0000256" key="2">
    <source>
        <dbReference type="PROSITE-ProRule" id="PRU00330"/>
    </source>
</evidence>
<dbReference type="Gene3D" id="3.30.230.130">
    <property type="entry name" value="Cullin, Chain C, Domain 2"/>
    <property type="match status" value="1"/>
</dbReference>
<evidence type="ECO:0000313" key="5">
    <source>
        <dbReference type="EMBL" id="CAA7048115.1"/>
    </source>
</evidence>
<evidence type="ECO:0000256" key="1">
    <source>
        <dbReference type="ARBA" id="ARBA00006019"/>
    </source>
</evidence>
<dbReference type="InterPro" id="IPR016159">
    <property type="entry name" value="Cullin_repeat-like_dom_sf"/>
</dbReference>
<dbReference type="SUPFAM" id="SSF46785">
    <property type="entry name" value="Winged helix' DNA-binding domain"/>
    <property type="match status" value="1"/>
</dbReference>
<proteinExistence type="inferred from homology"/>
<organism evidence="5 6">
    <name type="scientific">Microthlaspi erraticum</name>
    <dbReference type="NCBI Taxonomy" id="1685480"/>
    <lineage>
        <taxon>Eukaryota</taxon>
        <taxon>Viridiplantae</taxon>
        <taxon>Streptophyta</taxon>
        <taxon>Embryophyta</taxon>
        <taxon>Tracheophyta</taxon>
        <taxon>Spermatophyta</taxon>
        <taxon>Magnoliopsida</taxon>
        <taxon>eudicotyledons</taxon>
        <taxon>Gunneridae</taxon>
        <taxon>Pentapetalae</taxon>
        <taxon>rosids</taxon>
        <taxon>malvids</taxon>
        <taxon>Brassicales</taxon>
        <taxon>Brassicaceae</taxon>
        <taxon>Coluteocarpeae</taxon>
        <taxon>Microthlaspi</taxon>
    </lineage>
</organism>
<dbReference type="FunFam" id="1.20.1310.10:FF:000001">
    <property type="entry name" value="Cullin 3"/>
    <property type="match status" value="1"/>
</dbReference>
<evidence type="ECO:0000259" key="4">
    <source>
        <dbReference type="PROSITE" id="PS50069"/>
    </source>
</evidence>
<dbReference type="InterPro" id="IPR019559">
    <property type="entry name" value="Cullin_neddylation_domain"/>
</dbReference>
<dbReference type="SUPFAM" id="SSF74788">
    <property type="entry name" value="Cullin repeat-like"/>
    <property type="match status" value="1"/>
</dbReference>
<dbReference type="InterPro" id="IPR036388">
    <property type="entry name" value="WH-like_DNA-bd_sf"/>
</dbReference>
<dbReference type="SUPFAM" id="SSF75632">
    <property type="entry name" value="Cullin homology domain"/>
    <property type="match status" value="1"/>
</dbReference>
<evidence type="ECO:0000313" key="6">
    <source>
        <dbReference type="Proteomes" id="UP000467841"/>
    </source>
</evidence>
<protein>
    <recommendedName>
        <fullName evidence="4">Cullin family profile domain-containing protein</fullName>
    </recommendedName>
</protein>
<dbReference type="InterPro" id="IPR036317">
    <property type="entry name" value="Cullin_homology_sf"/>
</dbReference>
<dbReference type="Pfam" id="PF26557">
    <property type="entry name" value="Cullin_AB"/>
    <property type="match status" value="1"/>
</dbReference>
<keyword evidence="6" id="KW-1185">Reference proteome</keyword>
<accession>A0A6D2K5L6</accession>
<dbReference type="InterPro" id="IPR045093">
    <property type="entry name" value="Cullin"/>
</dbReference>
<dbReference type="Proteomes" id="UP000467841">
    <property type="component" value="Unassembled WGS sequence"/>
</dbReference>
<dbReference type="AlphaFoldDB" id="A0A6D2K5L6"/>
<feature type="domain" description="Cullin family profile" evidence="4">
    <location>
        <begin position="348"/>
        <end position="577"/>
    </location>
</feature>
<dbReference type="InterPro" id="IPR036390">
    <property type="entry name" value="WH_DNA-bd_sf"/>
</dbReference>
<dbReference type="GO" id="GO:0031625">
    <property type="term" value="F:ubiquitin protein ligase binding"/>
    <property type="evidence" value="ECO:0007669"/>
    <property type="project" value="InterPro"/>
</dbReference>
<dbReference type="Pfam" id="PF00888">
    <property type="entry name" value="Cullin"/>
    <property type="match status" value="1"/>
</dbReference>
<dbReference type="InterPro" id="IPR016158">
    <property type="entry name" value="Cullin_homology"/>
</dbReference>
<dbReference type="SMART" id="SM00182">
    <property type="entry name" value="CULLIN"/>
    <property type="match status" value="1"/>
</dbReference>
<dbReference type="InterPro" id="IPR001373">
    <property type="entry name" value="Cullin_N"/>
</dbReference>
<evidence type="ECO:0000256" key="3">
    <source>
        <dbReference type="RuleBase" id="RU003829"/>
    </source>
</evidence>
<comment type="caution">
    <text evidence="5">The sequence shown here is derived from an EMBL/GenBank/DDBJ whole genome shotgun (WGS) entry which is preliminary data.</text>
</comment>
<sequence length="703" mass="82216">MEQESIDFEQGWEYIQSGITKKKRYLEGLGPALDPEESMELYTTVYNMCNQKAPHDYSQQLYDKYHEAVEEYVNSTVLPALMDKDDDEYMLLQELVKRWSNHKKIVIFLSGIFHRLDSYFIPRRSLPTLKETGLTCFRDLVYNNLQRNVKEAVITLVDKERDGEDIDRELMKSVIDFYVEIGMGTMERYEQDFERFLLEGASSYYSRKASSWIEEDSYNDYVLKSEECLEKEKERVTQYLPSSSVPKLVKKVEHDLLVKYAKQLLQQSEFREMARGLEHIANIFKKYVRDADGHEDTEEHVLIRKLIELQAKYMVSVTAYSHNRTLFYKTLKEEFEGFCRLTVDGSSSNAEIVAKFCDRIILKKWGSEEELSDEAIEKVVILLAYISDDKFLFGEIYRKKLALRLLLNRGANDHDHERSILTKLKQKFGEQITFKMEKMVTDMILSRENHNGFSEYVASNNAKPGIDFTVTLLTNGVWPSYKTFGINLPSEMVKCVEVYKGFYEAKTKAKKLTWIHSLGTCHINGKFGRKTIELIVSTHQAALLLLFNTRDVMSYTDIQTQLNVTDEDLVRLLHSLSCAKYKILIKETKTKTVSKTDVFEFNSKFNVRMRRVKIPLPRGDERKKVVEDVVEKDRRYAIDAVIVRIMKGSKVLGYQQLVSECVEHLSLMFKPDIKAIKKRMEELINRDYLERDTENPNLFRYLA</sequence>
<comment type="similarity">
    <text evidence="1 2 3">Belongs to the cullin family.</text>
</comment>
<dbReference type="Pfam" id="PF10557">
    <property type="entry name" value="Cullin_Nedd8"/>
    <property type="match status" value="1"/>
</dbReference>